<proteinExistence type="predicted"/>
<feature type="transmembrane region" description="Helical" evidence="1">
    <location>
        <begin position="38"/>
        <end position="58"/>
    </location>
</feature>
<dbReference type="KEGG" id="pfla:Pflav_009880"/>
<accession>A0A6F8XLA5</accession>
<protein>
    <recommendedName>
        <fullName evidence="4">SMODS-associated and fused to various effectors domain-containing protein</fullName>
    </recommendedName>
</protein>
<dbReference type="EMBL" id="AP022870">
    <property type="protein sequence ID" value="BCB74578.1"/>
    <property type="molecule type" value="Genomic_DNA"/>
</dbReference>
<evidence type="ECO:0008006" key="4">
    <source>
        <dbReference type="Google" id="ProtNLM"/>
    </source>
</evidence>
<sequence length="343" mass="36295">MLVATANFAVAATLAGTAALLALVVQDLLPVTGPRQLSPTRVLCLAATLAALFAALVWRGSVHQRTGTLFYVRLIDDAWPDWHTIPLRAASRRRMSLRSVTRWADLPTHTRDGTIDLVDMCADVAAALEAVVNGDRDDTAYTIAPNMPWPAALAIGAELPIVDNLRLLELPGRPDSAGDGMPEVVFRMPQPATGGAALPSATTRRTTGRRVGLLLTFTGRGLDPDTVFDGMDVGEFYELGPAALGVARHAGPGFTSAQLATLARSLPPAVAAIKQATTGRELVVAAAMPKTLAMALGWCLAQGDCRFFAGTHLLHCVDTKSGHCMPMRVHPAQPVNCRTGQEA</sequence>
<gene>
    <name evidence="2" type="ORF">Pflav_009880</name>
</gene>
<evidence type="ECO:0000313" key="2">
    <source>
        <dbReference type="EMBL" id="BCB74578.1"/>
    </source>
</evidence>
<keyword evidence="1" id="KW-1133">Transmembrane helix</keyword>
<keyword evidence="1" id="KW-0472">Membrane</keyword>
<dbReference type="Proteomes" id="UP000502508">
    <property type="component" value="Chromosome"/>
</dbReference>
<evidence type="ECO:0000313" key="3">
    <source>
        <dbReference type="Proteomes" id="UP000502508"/>
    </source>
</evidence>
<reference evidence="2 3" key="2">
    <citation type="submission" date="2020-03" db="EMBL/GenBank/DDBJ databases">
        <authorList>
            <person name="Ichikawa N."/>
            <person name="Kimura A."/>
            <person name="Kitahashi Y."/>
            <person name="Uohara A."/>
        </authorList>
    </citation>
    <scope>NUCLEOTIDE SEQUENCE [LARGE SCALE GENOMIC DNA]</scope>
    <source>
        <strain evidence="2 3">NBRC 107702</strain>
    </source>
</reference>
<dbReference type="AlphaFoldDB" id="A0A6F8XLA5"/>
<name>A0A6F8XLA5_9ACTN</name>
<reference evidence="2 3" key="1">
    <citation type="submission" date="2020-03" db="EMBL/GenBank/DDBJ databases">
        <title>Whole genome shotgun sequence of Phytohabitans flavus NBRC 107702.</title>
        <authorList>
            <person name="Komaki H."/>
            <person name="Tamura T."/>
        </authorList>
    </citation>
    <scope>NUCLEOTIDE SEQUENCE [LARGE SCALE GENOMIC DNA]</scope>
    <source>
        <strain evidence="2 3">NBRC 107702</strain>
    </source>
</reference>
<evidence type="ECO:0000256" key="1">
    <source>
        <dbReference type="SAM" id="Phobius"/>
    </source>
</evidence>
<organism evidence="2 3">
    <name type="scientific">Phytohabitans flavus</name>
    <dbReference type="NCBI Taxonomy" id="1076124"/>
    <lineage>
        <taxon>Bacteria</taxon>
        <taxon>Bacillati</taxon>
        <taxon>Actinomycetota</taxon>
        <taxon>Actinomycetes</taxon>
        <taxon>Micromonosporales</taxon>
        <taxon>Micromonosporaceae</taxon>
    </lineage>
</organism>
<keyword evidence="3" id="KW-1185">Reference proteome</keyword>
<keyword evidence="1" id="KW-0812">Transmembrane</keyword>